<keyword evidence="5" id="KW-1185">Reference proteome</keyword>
<evidence type="ECO:0000256" key="1">
    <source>
        <dbReference type="HAMAP-Rule" id="MF_00549"/>
    </source>
</evidence>
<dbReference type="InterPro" id="IPR011607">
    <property type="entry name" value="MGS-like_dom"/>
</dbReference>
<dbReference type="EC" id="4.2.3.3" evidence="1"/>
<dbReference type="SMART" id="SM00851">
    <property type="entry name" value="MGS"/>
    <property type="match status" value="1"/>
</dbReference>
<proteinExistence type="inferred from homology"/>
<name>A0A1M5Y4V9_9FIRM</name>
<evidence type="ECO:0000256" key="2">
    <source>
        <dbReference type="PIRSR" id="PIRSR006614-1"/>
    </source>
</evidence>
<evidence type="ECO:0000313" key="4">
    <source>
        <dbReference type="EMBL" id="SHI06523.1"/>
    </source>
</evidence>
<comment type="catalytic activity">
    <reaction evidence="1">
        <text>dihydroxyacetone phosphate = methylglyoxal + phosphate</text>
        <dbReference type="Rhea" id="RHEA:17937"/>
        <dbReference type="ChEBI" id="CHEBI:17158"/>
        <dbReference type="ChEBI" id="CHEBI:43474"/>
        <dbReference type="ChEBI" id="CHEBI:57642"/>
        <dbReference type="EC" id="4.2.3.3"/>
    </reaction>
</comment>
<dbReference type="Gene3D" id="3.40.50.1380">
    <property type="entry name" value="Methylglyoxal synthase-like domain"/>
    <property type="match status" value="1"/>
</dbReference>
<dbReference type="InterPro" id="IPR004363">
    <property type="entry name" value="Methylgl_synth"/>
</dbReference>
<dbReference type="Pfam" id="PF02142">
    <property type="entry name" value="MGS"/>
    <property type="match status" value="1"/>
</dbReference>
<gene>
    <name evidence="1" type="primary">mgsA</name>
    <name evidence="4" type="ORF">SAMN02745180_01954</name>
</gene>
<accession>A0A1M5Y4V9</accession>
<feature type="binding site" evidence="1">
    <location>
        <position position="102"/>
    </location>
    <ligand>
        <name>substrate</name>
    </ligand>
</feature>
<reference evidence="4 5" key="1">
    <citation type="submission" date="2016-11" db="EMBL/GenBank/DDBJ databases">
        <authorList>
            <person name="Jaros S."/>
            <person name="Januszkiewicz K."/>
            <person name="Wedrychowicz H."/>
        </authorList>
    </citation>
    <scope>NUCLEOTIDE SEQUENCE [LARGE SCALE GENOMIC DNA]</scope>
    <source>
        <strain evidence="4 5">DSM 13106</strain>
    </source>
</reference>
<dbReference type="SUPFAM" id="SSF52335">
    <property type="entry name" value="Methylglyoxal synthase-like"/>
    <property type="match status" value="1"/>
</dbReference>
<keyword evidence="1" id="KW-0456">Lyase</keyword>
<dbReference type="PANTHER" id="PTHR30492:SF0">
    <property type="entry name" value="METHYLGLYOXAL SYNTHASE"/>
    <property type="match status" value="1"/>
</dbReference>
<comment type="similarity">
    <text evidence="1">Belongs to the methylglyoxal synthase family.</text>
</comment>
<dbReference type="PROSITE" id="PS01335">
    <property type="entry name" value="METHYLGLYOXAL_SYNTH"/>
    <property type="match status" value="1"/>
</dbReference>
<dbReference type="RefSeq" id="WP_072744612.1">
    <property type="nucleotide sequence ID" value="NZ_FQXR01000009.1"/>
</dbReference>
<dbReference type="GO" id="GO:0019242">
    <property type="term" value="P:methylglyoxal biosynthetic process"/>
    <property type="evidence" value="ECO:0007669"/>
    <property type="project" value="UniProtKB-UniRule"/>
</dbReference>
<organism evidence="4 5">
    <name type="scientific">Sporanaerobacter acetigenes DSM 13106</name>
    <dbReference type="NCBI Taxonomy" id="1123281"/>
    <lineage>
        <taxon>Bacteria</taxon>
        <taxon>Bacillati</taxon>
        <taxon>Bacillota</taxon>
        <taxon>Tissierellia</taxon>
        <taxon>Tissierellales</taxon>
        <taxon>Sporanaerobacteraceae</taxon>
        <taxon>Sporanaerobacter</taxon>
    </lineage>
</organism>
<feature type="domain" description="MGS-like" evidence="3">
    <location>
        <begin position="10"/>
        <end position="164"/>
    </location>
</feature>
<feature type="binding site" evidence="1">
    <location>
        <begin position="49"/>
        <end position="52"/>
    </location>
    <ligand>
        <name>substrate</name>
    </ligand>
</feature>
<dbReference type="InterPro" id="IPR036914">
    <property type="entry name" value="MGS-like_dom_sf"/>
</dbReference>
<feature type="binding site" evidence="1">
    <location>
        <begin position="69"/>
        <end position="70"/>
    </location>
    <ligand>
        <name>substrate</name>
    </ligand>
</feature>
<feature type="active site" description="Proton donor/acceptor" evidence="1 2">
    <location>
        <position position="75"/>
    </location>
</feature>
<sequence>MGLGDEFISVKMGKQKHIALIAHDNRKEDLIRWVETNKDKLGRHFLCGTGTTARLISEKVHLPVRAFNSGPLGGDQQIGSRIAEGGIDFMIFFWDPLSAQPHDPDVKALLRIAVLYDIPVANNQATADFLLSSPLMEEEYERKIIDYSKRIHIRTVEGLENMKK</sequence>
<dbReference type="CDD" id="cd01422">
    <property type="entry name" value="MGS"/>
    <property type="match status" value="1"/>
</dbReference>
<dbReference type="NCBIfam" id="TIGR00160">
    <property type="entry name" value="MGSA"/>
    <property type="match status" value="1"/>
</dbReference>
<dbReference type="STRING" id="1123281.SAMN02745180_01954"/>
<dbReference type="EMBL" id="FQXR01000009">
    <property type="protein sequence ID" value="SHI06523.1"/>
    <property type="molecule type" value="Genomic_DNA"/>
</dbReference>
<dbReference type="HAMAP" id="MF_00549">
    <property type="entry name" value="Methylglyoxal_synth"/>
    <property type="match status" value="1"/>
</dbReference>
<feature type="binding site" evidence="1">
    <location>
        <position position="23"/>
    </location>
    <ligand>
        <name>substrate</name>
    </ligand>
</feature>
<dbReference type="OrthoDB" id="9787147at2"/>
<comment type="function">
    <text evidence="1">Catalyzes the formation of methylglyoxal from dihydroxyacetone phosphate.</text>
</comment>
<feature type="binding site" evidence="1">
    <location>
        <position position="27"/>
    </location>
    <ligand>
        <name>substrate</name>
    </ligand>
</feature>
<evidence type="ECO:0000313" key="5">
    <source>
        <dbReference type="Proteomes" id="UP000184389"/>
    </source>
</evidence>
<dbReference type="GO" id="GO:0005829">
    <property type="term" value="C:cytosol"/>
    <property type="evidence" value="ECO:0007669"/>
    <property type="project" value="TreeGrafter"/>
</dbReference>
<dbReference type="AlphaFoldDB" id="A0A1M5Y4V9"/>
<dbReference type="NCBIfam" id="NF003559">
    <property type="entry name" value="PRK05234.1"/>
    <property type="match status" value="1"/>
</dbReference>
<dbReference type="GO" id="GO:0008929">
    <property type="term" value="F:methylglyoxal synthase activity"/>
    <property type="evidence" value="ECO:0007669"/>
    <property type="project" value="UniProtKB-UniRule"/>
</dbReference>
<dbReference type="PIRSF" id="PIRSF006614">
    <property type="entry name" value="Methylglyox_syn"/>
    <property type="match status" value="1"/>
</dbReference>
<protein>
    <recommendedName>
        <fullName evidence="1">Methylglyoxal synthase</fullName>
        <shortName evidence="1">MGS</shortName>
        <ecNumber evidence="1">4.2.3.3</ecNumber>
    </recommendedName>
</protein>
<dbReference type="PANTHER" id="PTHR30492">
    <property type="entry name" value="METHYLGLYOXAL SYNTHASE"/>
    <property type="match status" value="1"/>
</dbReference>
<dbReference type="PROSITE" id="PS51855">
    <property type="entry name" value="MGS"/>
    <property type="match status" value="1"/>
</dbReference>
<dbReference type="Proteomes" id="UP000184389">
    <property type="component" value="Unassembled WGS sequence"/>
</dbReference>
<evidence type="ECO:0000259" key="3">
    <source>
        <dbReference type="PROSITE" id="PS51855"/>
    </source>
</evidence>
<dbReference type="InterPro" id="IPR018148">
    <property type="entry name" value="Methylglyoxal_synth_AS"/>
</dbReference>